<gene>
    <name evidence="2" type="ORF">BC962_2018</name>
</gene>
<dbReference type="OrthoDB" id="1429660at2"/>
<name>A0A495PT27_9FLAO</name>
<dbReference type="RefSeq" id="WP_147405646.1">
    <property type="nucleotide sequence ID" value="NZ_RBLG01000002.1"/>
</dbReference>
<dbReference type="Proteomes" id="UP000276282">
    <property type="component" value="Unassembled WGS sequence"/>
</dbReference>
<evidence type="ECO:0000313" key="3">
    <source>
        <dbReference type="Proteomes" id="UP000276282"/>
    </source>
</evidence>
<sequence length="175" mass="20381">MKIFKIYLKYLIVVSFIYMISMIILDLVTSREMTINNLVIRILIFGFGITIMLVTFHINQVKSIAKKYGVENPDYDVSQKRDFYSNLNPESIFNSVDKNNNYSKVVYDKKDETINIKTEFTGKSWGDKLTITSQKNKDGYNYEIISKPIFPLTIIDFGQNLENISKLENYLKNLA</sequence>
<evidence type="ECO:0000256" key="1">
    <source>
        <dbReference type="SAM" id="Phobius"/>
    </source>
</evidence>
<proteinExistence type="predicted"/>
<protein>
    <submittedName>
        <fullName evidence="2">Uncharacterized protein</fullName>
    </submittedName>
</protein>
<accession>A0A495PT27</accession>
<dbReference type="EMBL" id="RBLG01000002">
    <property type="protein sequence ID" value="RKS53764.1"/>
    <property type="molecule type" value="Genomic_DNA"/>
</dbReference>
<feature type="transmembrane region" description="Helical" evidence="1">
    <location>
        <begin position="7"/>
        <end position="27"/>
    </location>
</feature>
<comment type="caution">
    <text evidence="2">The sequence shown here is derived from an EMBL/GenBank/DDBJ whole genome shotgun (WGS) entry which is preliminary data.</text>
</comment>
<dbReference type="AlphaFoldDB" id="A0A495PT27"/>
<reference evidence="2 3" key="1">
    <citation type="submission" date="2018-10" db="EMBL/GenBank/DDBJ databases">
        <title>Genomic Encyclopedia of Archaeal and Bacterial Type Strains, Phase II (KMG-II): from individual species to whole genera.</title>
        <authorList>
            <person name="Goeker M."/>
        </authorList>
    </citation>
    <scope>NUCLEOTIDE SEQUENCE [LARGE SCALE GENOMIC DNA]</scope>
    <source>
        <strain evidence="2 3">DSM 19839</strain>
    </source>
</reference>
<keyword evidence="1" id="KW-0472">Membrane</keyword>
<keyword evidence="1" id="KW-1133">Transmembrane helix</keyword>
<organism evidence="2 3">
    <name type="scientific">Gillisia mitskevichiae</name>
    <dbReference type="NCBI Taxonomy" id="270921"/>
    <lineage>
        <taxon>Bacteria</taxon>
        <taxon>Pseudomonadati</taxon>
        <taxon>Bacteroidota</taxon>
        <taxon>Flavobacteriia</taxon>
        <taxon>Flavobacteriales</taxon>
        <taxon>Flavobacteriaceae</taxon>
        <taxon>Gillisia</taxon>
    </lineage>
</organism>
<keyword evidence="3" id="KW-1185">Reference proteome</keyword>
<evidence type="ECO:0000313" key="2">
    <source>
        <dbReference type="EMBL" id="RKS53764.1"/>
    </source>
</evidence>
<feature type="transmembrane region" description="Helical" evidence="1">
    <location>
        <begin position="39"/>
        <end position="58"/>
    </location>
</feature>
<keyword evidence="1" id="KW-0812">Transmembrane</keyword>